<feature type="domain" description="HTH arsR-type" evidence="4">
    <location>
        <begin position="6"/>
        <end position="97"/>
    </location>
</feature>
<comment type="caution">
    <text evidence="5">The sequence shown here is derived from an EMBL/GenBank/DDBJ whole genome shotgun (WGS) entry which is preliminary data.</text>
</comment>
<dbReference type="PANTHER" id="PTHR33154:SF33">
    <property type="entry name" value="TRANSCRIPTIONAL REPRESSOR SDPR"/>
    <property type="match status" value="1"/>
</dbReference>
<dbReference type="SMART" id="SM00418">
    <property type="entry name" value="HTH_ARSR"/>
    <property type="match status" value="1"/>
</dbReference>
<dbReference type="GO" id="GO:0003700">
    <property type="term" value="F:DNA-binding transcription factor activity"/>
    <property type="evidence" value="ECO:0007669"/>
    <property type="project" value="InterPro"/>
</dbReference>
<dbReference type="Pfam" id="PF12840">
    <property type="entry name" value="HTH_20"/>
    <property type="match status" value="1"/>
</dbReference>
<dbReference type="InterPro" id="IPR001845">
    <property type="entry name" value="HTH_ArsR_DNA-bd_dom"/>
</dbReference>
<organism evidence="5">
    <name type="scientific">Acidobacterium capsulatum</name>
    <dbReference type="NCBI Taxonomy" id="33075"/>
    <lineage>
        <taxon>Bacteria</taxon>
        <taxon>Pseudomonadati</taxon>
        <taxon>Acidobacteriota</taxon>
        <taxon>Terriglobia</taxon>
        <taxon>Terriglobales</taxon>
        <taxon>Acidobacteriaceae</taxon>
        <taxon>Acidobacterium</taxon>
    </lineage>
</organism>
<evidence type="ECO:0000256" key="2">
    <source>
        <dbReference type="ARBA" id="ARBA00023125"/>
    </source>
</evidence>
<dbReference type="AlphaFoldDB" id="A0A7V4XQQ0"/>
<keyword evidence="3" id="KW-0804">Transcription</keyword>
<evidence type="ECO:0000256" key="3">
    <source>
        <dbReference type="ARBA" id="ARBA00023163"/>
    </source>
</evidence>
<dbReference type="PROSITE" id="PS50987">
    <property type="entry name" value="HTH_ARSR_2"/>
    <property type="match status" value="1"/>
</dbReference>
<proteinExistence type="predicted"/>
<evidence type="ECO:0000259" key="4">
    <source>
        <dbReference type="PROSITE" id="PS50987"/>
    </source>
</evidence>
<dbReference type="InterPro" id="IPR036390">
    <property type="entry name" value="WH_DNA-bd_sf"/>
</dbReference>
<gene>
    <name evidence="5" type="ORF">ENW50_01480</name>
</gene>
<evidence type="ECO:0000256" key="1">
    <source>
        <dbReference type="ARBA" id="ARBA00023015"/>
    </source>
</evidence>
<dbReference type="InterPro" id="IPR051081">
    <property type="entry name" value="HTH_MetalResp_TranReg"/>
</dbReference>
<dbReference type="PANTHER" id="PTHR33154">
    <property type="entry name" value="TRANSCRIPTIONAL REGULATOR, ARSR FAMILY"/>
    <property type="match status" value="1"/>
</dbReference>
<dbReference type="NCBIfam" id="NF033788">
    <property type="entry name" value="HTH_metalloreg"/>
    <property type="match status" value="1"/>
</dbReference>
<reference evidence="5" key="1">
    <citation type="journal article" date="2020" name="mSystems">
        <title>Genome- and Community-Level Interaction Insights into Carbon Utilization and Element Cycling Functions of Hydrothermarchaeota in Hydrothermal Sediment.</title>
        <authorList>
            <person name="Zhou Z."/>
            <person name="Liu Y."/>
            <person name="Xu W."/>
            <person name="Pan J."/>
            <person name="Luo Z.H."/>
            <person name="Li M."/>
        </authorList>
    </citation>
    <scope>NUCLEOTIDE SEQUENCE [LARGE SCALE GENOMIC DNA]</scope>
    <source>
        <strain evidence="5">SpSt-855</strain>
    </source>
</reference>
<accession>A0A7V4XQQ0</accession>
<name>A0A7V4XQQ0_9BACT</name>
<keyword evidence="1" id="KW-0805">Transcription regulation</keyword>
<keyword evidence="2" id="KW-0238">DNA-binding</keyword>
<dbReference type="PRINTS" id="PR00778">
    <property type="entry name" value="HTHARSR"/>
</dbReference>
<dbReference type="EMBL" id="DTKL01000011">
    <property type="protein sequence ID" value="HGY93352.1"/>
    <property type="molecule type" value="Genomic_DNA"/>
</dbReference>
<dbReference type="InterPro" id="IPR036388">
    <property type="entry name" value="WH-like_DNA-bd_sf"/>
</dbReference>
<dbReference type="SUPFAM" id="SSF46785">
    <property type="entry name" value="Winged helix' DNA-binding domain"/>
    <property type="match status" value="1"/>
</dbReference>
<dbReference type="GO" id="GO:0003677">
    <property type="term" value="F:DNA binding"/>
    <property type="evidence" value="ECO:0007669"/>
    <property type="project" value="UniProtKB-KW"/>
</dbReference>
<protein>
    <submittedName>
        <fullName evidence="5">ArsR family transcriptional regulator</fullName>
    </submittedName>
</protein>
<evidence type="ECO:0000313" key="5">
    <source>
        <dbReference type="EMBL" id="HGY93352.1"/>
    </source>
</evidence>
<sequence>MASTRPPEFTSEQMTRIAKALGDPRRFEIFQRIAAARQQPTCGCLLETLPISAATLSHHLKELEQAGLIAVEREGKFAHLSLRRDTWAAYLKQLSKI</sequence>
<dbReference type="Gene3D" id="1.10.10.10">
    <property type="entry name" value="Winged helix-like DNA-binding domain superfamily/Winged helix DNA-binding domain"/>
    <property type="match status" value="1"/>
</dbReference>
<dbReference type="InterPro" id="IPR011991">
    <property type="entry name" value="ArsR-like_HTH"/>
</dbReference>
<dbReference type="CDD" id="cd00090">
    <property type="entry name" value="HTH_ARSR"/>
    <property type="match status" value="1"/>
</dbReference>